<keyword evidence="4" id="KW-1185">Reference proteome</keyword>
<accession>A0A9J6RPN4</accession>
<dbReference type="SUPFAM" id="SSF52980">
    <property type="entry name" value="Restriction endonuclease-like"/>
    <property type="match status" value="1"/>
</dbReference>
<dbReference type="EMBL" id="JAPTGG010000010">
    <property type="protein sequence ID" value="MCZ0866136.1"/>
    <property type="molecule type" value="Genomic_DNA"/>
</dbReference>
<dbReference type="AlphaFoldDB" id="A0A9J6RPN4"/>
<dbReference type="CDD" id="cd20736">
    <property type="entry name" value="PoNe_Nuclease"/>
    <property type="match status" value="1"/>
</dbReference>
<sequence>MALQKVVNRLKRSYLARKSQYSGQQVEQLAAKYLTRQQLRVLEFNYRCRRGEIDLIMLEGETIVFVEVRYRRSSSHGTPLETVDFRKQQKLLTTAEHYLQQHFQNAPCRFDVISAQRAPASAELHFEWVKNAFSY</sequence>
<dbReference type="NCBIfam" id="NF009150">
    <property type="entry name" value="PRK12497.1-3"/>
    <property type="match status" value="1"/>
</dbReference>
<dbReference type="NCBIfam" id="TIGR00252">
    <property type="entry name" value="YraN family protein"/>
    <property type="match status" value="1"/>
</dbReference>
<name>A0A9J6RPN4_9GAMM</name>
<evidence type="ECO:0000256" key="2">
    <source>
        <dbReference type="HAMAP-Rule" id="MF_00048"/>
    </source>
</evidence>
<organism evidence="3 4">
    <name type="scientific">Dasania phycosphaerae</name>
    <dbReference type="NCBI Taxonomy" id="2950436"/>
    <lineage>
        <taxon>Bacteria</taxon>
        <taxon>Pseudomonadati</taxon>
        <taxon>Pseudomonadota</taxon>
        <taxon>Gammaproteobacteria</taxon>
        <taxon>Cellvibrionales</taxon>
        <taxon>Spongiibacteraceae</taxon>
        <taxon>Dasania</taxon>
    </lineage>
</organism>
<dbReference type="PANTHER" id="PTHR34039">
    <property type="entry name" value="UPF0102 PROTEIN YRAN"/>
    <property type="match status" value="1"/>
</dbReference>
<protein>
    <recommendedName>
        <fullName evidence="2">UPF0102 protein O0V09_13075</fullName>
    </recommendedName>
</protein>
<evidence type="ECO:0000256" key="1">
    <source>
        <dbReference type="ARBA" id="ARBA00006738"/>
    </source>
</evidence>
<dbReference type="InterPro" id="IPR003509">
    <property type="entry name" value="UPF0102_YraN-like"/>
</dbReference>
<dbReference type="RefSeq" id="WP_258332287.1">
    <property type="nucleotide sequence ID" value="NZ_JAPTGG010000010.1"/>
</dbReference>
<comment type="caution">
    <text evidence="3">The sequence shown here is derived from an EMBL/GenBank/DDBJ whole genome shotgun (WGS) entry which is preliminary data.</text>
</comment>
<dbReference type="Proteomes" id="UP001069090">
    <property type="component" value="Unassembled WGS sequence"/>
</dbReference>
<dbReference type="Pfam" id="PF02021">
    <property type="entry name" value="UPF0102"/>
    <property type="match status" value="1"/>
</dbReference>
<gene>
    <name evidence="3" type="ORF">O0V09_13075</name>
</gene>
<dbReference type="GO" id="GO:0003676">
    <property type="term" value="F:nucleic acid binding"/>
    <property type="evidence" value="ECO:0007669"/>
    <property type="project" value="InterPro"/>
</dbReference>
<evidence type="ECO:0000313" key="4">
    <source>
        <dbReference type="Proteomes" id="UP001069090"/>
    </source>
</evidence>
<dbReference type="InterPro" id="IPR011335">
    <property type="entry name" value="Restrct_endonuc-II-like"/>
</dbReference>
<dbReference type="InterPro" id="IPR011856">
    <property type="entry name" value="tRNA_endonuc-like_dom_sf"/>
</dbReference>
<evidence type="ECO:0000313" key="3">
    <source>
        <dbReference type="EMBL" id="MCZ0866136.1"/>
    </source>
</evidence>
<comment type="similarity">
    <text evidence="1 2">Belongs to the UPF0102 family.</text>
</comment>
<dbReference type="PANTHER" id="PTHR34039:SF1">
    <property type="entry name" value="UPF0102 PROTEIN YRAN"/>
    <property type="match status" value="1"/>
</dbReference>
<proteinExistence type="inferred from homology"/>
<dbReference type="HAMAP" id="MF_00048">
    <property type="entry name" value="UPF0102"/>
    <property type="match status" value="1"/>
</dbReference>
<dbReference type="Gene3D" id="3.40.1350.10">
    <property type="match status" value="1"/>
</dbReference>
<reference evidence="3 4" key="1">
    <citation type="submission" date="2022-12" db="EMBL/GenBank/DDBJ databases">
        <title>Dasania phycosphaerae sp. nov., isolated from particulate material of the south coast of Korea.</title>
        <authorList>
            <person name="Jiang Y."/>
        </authorList>
    </citation>
    <scope>NUCLEOTIDE SEQUENCE [LARGE SCALE GENOMIC DNA]</scope>
    <source>
        <strain evidence="3 4">GY-19</strain>
    </source>
</reference>